<dbReference type="PANTHER" id="PTHR13723:SF173">
    <property type="entry name" value="ADAMTS-LIKE PROTEIN 5"/>
    <property type="match status" value="1"/>
</dbReference>
<keyword evidence="2" id="KW-0964">Secreted</keyword>
<feature type="region of interest" description="Disordered" evidence="3">
    <location>
        <begin position="96"/>
        <end position="115"/>
    </location>
</feature>
<accession>A0A8C9PH20</accession>
<organism evidence="5 6">
    <name type="scientific">Spermophilus dauricus</name>
    <name type="common">Daurian ground squirrel</name>
    <dbReference type="NCBI Taxonomy" id="99837"/>
    <lineage>
        <taxon>Eukaryota</taxon>
        <taxon>Metazoa</taxon>
        <taxon>Chordata</taxon>
        <taxon>Craniata</taxon>
        <taxon>Vertebrata</taxon>
        <taxon>Euteleostomi</taxon>
        <taxon>Mammalia</taxon>
        <taxon>Eutheria</taxon>
        <taxon>Euarchontoglires</taxon>
        <taxon>Glires</taxon>
        <taxon>Rodentia</taxon>
        <taxon>Sciuromorpha</taxon>
        <taxon>Sciuridae</taxon>
        <taxon>Xerinae</taxon>
        <taxon>Marmotini</taxon>
        <taxon>Spermophilus</taxon>
    </lineage>
</organism>
<protein>
    <recommendedName>
        <fullName evidence="4">ADAMTS/ADAMTS-like Spacer 1 domain-containing protein</fullName>
    </recommendedName>
</protein>
<feature type="domain" description="ADAMTS/ADAMTS-like Spacer 1" evidence="4">
    <location>
        <begin position="3"/>
        <end position="70"/>
    </location>
</feature>
<sequence>MGVDGRYVLNGNWEVSPPGTYEAAGTHVVYARAAAPQETLHAAGPTSQDLLLQILLQEPNPGIQFEFWLPRERYGPFQVQTQALGPLPMVPCADTHLPGASPHVSAGPDPGGPRSSVRLHWGSGRGGRGGACGPAGERCAASVRRVTRG</sequence>
<name>A0A8C9PH20_SPEDA</name>
<dbReference type="GO" id="GO:0004222">
    <property type="term" value="F:metalloendopeptidase activity"/>
    <property type="evidence" value="ECO:0007669"/>
    <property type="project" value="TreeGrafter"/>
</dbReference>
<evidence type="ECO:0000256" key="2">
    <source>
        <dbReference type="ARBA" id="ARBA00022525"/>
    </source>
</evidence>
<dbReference type="Gene3D" id="2.60.120.830">
    <property type="match status" value="1"/>
</dbReference>
<dbReference type="GO" id="GO:0030198">
    <property type="term" value="P:extracellular matrix organization"/>
    <property type="evidence" value="ECO:0007669"/>
    <property type="project" value="TreeGrafter"/>
</dbReference>
<evidence type="ECO:0000256" key="1">
    <source>
        <dbReference type="ARBA" id="ARBA00004613"/>
    </source>
</evidence>
<dbReference type="PANTHER" id="PTHR13723">
    <property type="entry name" value="ADAMTS A DISINTEGRIN AND METALLOPROTEASE WITH THROMBOSPONDIN MOTIFS PROTEASE"/>
    <property type="match status" value="1"/>
</dbReference>
<proteinExistence type="predicted"/>
<dbReference type="AlphaFoldDB" id="A0A8C9PH20"/>
<dbReference type="Pfam" id="PF05986">
    <property type="entry name" value="ADAMTS_spacer1"/>
    <property type="match status" value="1"/>
</dbReference>
<evidence type="ECO:0000256" key="3">
    <source>
        <dbReference type="SAM" id="MobiDB-lite"/>
    </source>
</evidence>
<reference evidence="5" key="1">
    <citation type="submission" date="2025-08" db="UniProtKB">
        <authorList>
            <consortium name="Ensembl"/>
        </authorList>
    </citation>
    <scope>IDENTIFICATION</scope>
</reference>
<dbReference type="GO" id="GO:0005576">
    <property type="term" value="C:extracellular region"/>
    <property type="evidence" value="ECO:0007669"/>
    <property type="project" value="UniProtKB-SubCell"/>
</dbReference>
<reference evidence="5" key="2">
    <citation type="submission" date="2025-09" db="UniProtKB">
        <authorList>
            <consortium name="Ensembl"/>
        </authorList>
    </citation>
    <scope>IDENTIFICATION</scope>
</reference>
<dbReference type="InterPro" id="IPR050439">
    <property type="entry name" value="ADAMTS_ADAMTS-like"/>
</dbReference>
<keyword evidence="6" id="KW-1185">Reference proteome</keyword>
<dbReference type="GO" id="GO:0006508">
    <property type="term" value="P:proteolysis"/>
    <property type="evidence" value="ECO:0007669"/>
    <property type="project" value="TreeGrafter"/>
</dbReference>
<dbReference type="InterPro" id="IPR010294">
    <property type="entry name" value="ADAMTS_spacer1"/>
</dbReference>
<evidence type="ECO:0000259" key="4">
    <source>
        <dbReference type="Pfam" id="PF05986"/>
    </source>
</evidence>
<dbReference type="Proteomes" id="UP000694422">
    <property type="component" value="Unplaced"/>
</dbReference>
<evidence type="ECO:0000313" key="6">
    <source>
        <dbReference type="Proteomes" id="UP000694422"/>
    </source>
</evidence>
<dbReference type="GO" id="GO:0031012">
    <property type="term" value="C:extracellular matrix"/>
    <property type="evidence" value="ECO:0007669"/>
    <property type="project" value="TreeGrafter"/>
</dbReference>
<comment type="subcellular location">
    <subcellularLocation>
        <location evidence="1">Secreted</location>
    </subcellularLocation>
</comment>
<evidence type="ECO:0000313" key="5">
    <source>
        <dbReference type="Ensembl" id="ENSSDAP00000007182.1"/>
    </source>
</evidence>
<dbReference type="Ensembl" id="ENSSDAT00000008187.1">
    <property type="protein sequence ID" value="ENSSDAP00000007182.1"/>
    <property type="gene ID" value="ENSSDAG00000006614.1"/>
</dbReference>